<proteinExistence type="predicted"/>
<accession>A0A5C7WBW5</accession>
<reference evidence="1 2" key="1">
    <citation type="submission" date="2018-09" db="EMBL/GenBank/DDBJ databases">
        <title>Metagenome Assembled Genomes from an Advanced Water Purification Facility.</title>
        <authorList>
            <person name="Stamps B.W."/>
            <person name="Spear J.R."/>
        </authorList>
    </citation>
    <scope>NUCLEOTIDE SEQUENCE [LARGE SCALE GENOMIC DNA]</scope>
    <source>
        <strain evidence="1">Bin_52_1</strain>
    </source>
</reference>
<organism evidence="1 2">
    <name type="scientific">Aquipseudomonas alcaligenes</name>
    <name type="common">Pseudomonas alcaligenes</name>
    <dbReference type="NCBI Taxonomy" id="43263"/>
    <lineage>
        <taxon>Bacteria</taxon>
        <taxon>Pseudomonadati</taxon>
        <taxon>Pseudomonadota</taxon>
        <taxon>Gammaproteobacteria</taxon>
        <taxon>Pseudomonadales</taxon>
        <taxon>Pseudomonadaceae</taxon>
        <taxon>Aquipseudomonas</taxon>
    </lineage>
</organism>
<dbReference type="Proteomes" id="UP000321110">
    <property type="component" value="Unassembled WGS sequence"/>
</dbReference>
<comment type="caution">
    <text evidence="1">The sequence shown here is derived from an EMBL/GenBank/DDBJ whole genome shotgun (WGS) entry which is preliminary data.</text>
</comment>
<evidence type="ECO:0000313" key="2">
    <source>
        <dbReference type="Proteomes" id="UP000321110"/>
    </source>
</evidence>
<protein>
    <submittedName>
        <fullName evidence="1">Uncharacterized protein</fullName>
    </submittedName>
</protein>
<name>A0A5C7WBW5_AQUAC</name>
<evidence type="ECO:0000313" key="1">
    <source>
        <dbReference type="EMBL" id="TXI34976.1"/>
    </source>
</evidence>
<sequence length="146" mass="16494">MKLSKQRFSRSAINASPESAWIADVAILTTANGPLHCALVQDLKTERVLGWATALDADPTLMTRAIEVACERHTKTHPTNLFLYQISENIAPDVVASLLCREFQLRYINIPDYSLTLSMDRVWGELQRRFSQSLSKPAQFQDDLDD</sequence>
<dbReference type="EMBL" id="SSFO01000050">
    <property type="protein sequence ID" value="TXI34976.1"/>
    <property type="molecule type" value="Genomic_DNA"/>
</dbReference>
<dbReference type="AlphaFoldDB" id="A0A5C7WBW5"/>
<gene>
    <name evidence="1" type="ORF">E6Q69_02735</name>
</gene>